<proteinExistence type="predicted"/>
<accession>A0A7Z0C114</accession>
<evidence type="ECO:0000313" key="2">
    <source>
        <dbReference type="Proteomes" id="UP000537326"/>
    </source>
</evidence>
<dbReference type="EMBL" id="JACBZI010000001">
    <property type="protein sequence ID" value="NYI09295.1"/>
    <property type="molecule type" value="Genomic_DNA"/>
</dbReference>
<dbReference type="Proteomes" id="UP000537326">
    <property type="component" value="Unassembled WGS sequence"/>
</dbReference>
<organism evidence="1 2">
    <name type="scientific">Nocardioides marinus</name>
    <dbReference type="NCBI Taxonomy" id="374514"/>
    <lineage>
        <taxon>Bacteria</taxon>
        <taxon>Bacillati</taxon>
        <taxon>Actinomycetota</taxon>
        <taxon>Actinomycetes</taxon>
        <taxon>Propionibacteriales</taxon>
        <taxon>Nocardioidaceae</taxon>
        <taxon>Nocardioides</taxon>
    </lineage>
</organism>
<comment type="caution">
    <text evidence="1">The sequence shown here is derived from an EMBL/GenBank/DDBJ whole genome shotgun (WGS) entry which is preliminary data.</text>
</comment>
<dbReference type="AlphaFoldDB" id="A0A7Z0C114"/>
<name>A0A7Z0C114_9ACTN</name>
<gene>
    <name evidence="1" type="ORF">BKA05_000810</name>
</gene>
<keyword evidence="2" id="KW-1185">Reference proteome</keyword>
<protein>
    <submittedName>
        <fullName evidence="1">Uncharacterized protein</fullName>
    </submittedName>
</protein>
<reference evidence="1 2" key="1">
    <citation type="submission" date="2020-07" db="EMBL/GenBank/DDBJ databases">
        <title>Sequencing the genomes of 1000 actinobacteria strains.</title>
        <authorList>
            <person name="Klenk H.-P."/>
        </authorList>
    </citation>
    <scope>NUCLEOTIDE SEQUENCE [LARGE SCALE GENOMIC DNA]</scope>
    <source>
        <strain evidence="1 2">DSM 18248</strain>
    </source>
</reference>
<dbReference type="RefSeq" id="WP_179530299.1">
    <property type="nucleotide sequence ID" value="NZ_BAAAPP010000012.1"/>
</dbReference>
<sequence>MDEVGLPALQAFVFSDQDLAWVCAEVLTVVIHGEALVETLNFDEVDVTVDRPRDSVTFEGVLSTDDDTVTLRIARFVDLAGSIAEPWTGADLANWHEKRRRRVWPMPPVGE</sequence>
<evidence type="ECO:0000313" key="1">
    <source>
        <dbReference type="EMBL" id="NYI09295.1"/>
    </source>
</evidence>